<accession>A0A4Q9KLA8</accession>
<dbReference type="RefSeq" id="WP_131172084.1">
    <property type="nucleotide sequence ID" value="NZ_FXTL01000007.1"/>
</dbReference>
<dbReference type="NCBIfam" id="NF003814">
    <property type="entry name" value="PRK05406.1-3"/>
    <property type="match status" value="1"/>
</dbReference>
<dbReference type="OrthoDB" id="9773478at2"/>
<evidence type="ECO:0000313" key="1">
    <source>
        <dbReference type="EMBL" id="TBT94995.1"/>
    </source>
</evidence>
<gene>
    <name evidence="1" type="ORF">ET996_08290</name>
</gene>
<dbReference type="GO" id="GO:0005975">
    <property type="term" value="P:carbohydrate metabolic process"/>
    <property type="evidence" value="ECO:0007669"/>
    <property type="project" value="InterPro"/>
</dbReference>
<comment type="caution">
    <text evidence="1">The sequence shown here is derived from an EMBL/GenBank/DDBJ whole genome shotgun (WGS) entry which is preliminary data.</text>
</comment>
<dbReference type="InterPro" id="IPR005501">
    <property type="entry name" value="LamB/YcsF/PxpA-like"/>
</dbReference>
<dbReference type="CDD" id="cd10787">
    <property type="entry name" value="LamB_YcsF_like"/>
    <property type="match status" value="1"/>
</dbReference>
<sequence>MLLDLNADLGEGADGLSASDAALLGVVTSANIACGFHAGDAATMLATCRAASERGVAVGAHVSYRDRANFGRTFLDLDPSTLADDVTEQLTTLAELAGRVGVRVTYVKPHGALYNAIAHHEEQAAAVVRAVAAFGRIALLGLPASFALRLADAAGLESVGEAFADRAYSPDGTLVPRSEPGAVLHDADAIAARVVRFARTGTFTAVDGSEIAVPARSLCVHGDTPDAVAIARAVRRALLDEGVGLAPFAPTGVNSTSVYP</sequence>
<dbReference type="NCBIfam" id="NF003816">
    <property type="entry name" value="PRK05406.1-5"/>
    <property type="match status" value="1"/>
</dbReference>
<dbReference type="Gene3D" id="3.20.20.370">
    <property type="entry name" value="Glycoside hydrolase/deacetylase"/>
    <property type="match status" value="1"/>
</dbReference>
<dbReference type="Proteomes" id="UP000291933">
    <property type="component" value="Unassembled WGS sequence"/>
</dbReference>
<proteinExistence type="predicted"/>
<keyword evidence="2" id="KW-1185">Reference proteome</keyword>
<dbReference type="AlphaFoldDB" id="A0A4Q9KLA8"/>
<dbReference type="SUPFAM" id="SSF88713">
    <property type="entry name" value="Glycoside hydrolase/deacetylase"/>
    <property type="match status" value="1"/>
</dbReference>
<dbReference type="PANTHER" id="PTHR30292:SF0">
    <property type="entry name" value="5-OXOPROLINASE SUBUNIT A"/>
    <property type="match status" value="1"/>
</dbReference>
<dbReference type="Pfam" id="PF03746">
    <property type="entry name" value="LamB_YcsF"/>
    <property type="match status" value="1"/>
</dbReference>
<protein>
    <submittedName>
        <fullName evidence="1">LamB/YcsF family protein</fullName>
    </submittedName>
</protein>
<organism evidence="1 2">
    <name type="scientific">Propioniciclava tarda</name>
    <dbReference type="NCBI Taxonomy" id="433330"/>
    <lineage>
        <taxon>Bacteria</taxon>
        <taxon>Bacillati</taxon>
        <taxon>Actinomycetota</taxon>
        <taxon>Actinomycetes</taxon>
        <taxon>Propionibacteriales</taxon>
        <taxon>Propionibacteriaceae</taxon>
        <taxon>Propioniciclava</taxon>
    </lineage>
</organism>
<dbReference type="InterPro" id="IPR011330">
    <property type="entry name" value="Glyco_hydro/deAcase_b/a-brl"/>
</dbReference>
<dbReference type="EMBL" id="SDMR01000008">
    <property type="protein sequence ID" value="TBT94995.1"/>
    <property type="molecule type" value="Genomic_DNA"/>
</dbReference>
<name>A0A4Q9KLA8_PROTD</name>
<reference evidence="1 2" key="1">
    <citation type="submission" date="2019-01" db="EMBL/GenBank/DDBJ databases">
        <title>Lactibacter flavus gen. nov., sp. nov., a novel bacterium of the family Propionibacteriaceae isolated from raw milk and dairy products.</title>
        <authorList>
            <person name="Huptas C."/>
            <person name="Wenning M."/>
            <person name="Breitenwieser F."/>
            <person name="Doll E."/>
            <person name="Von Neubeck M."/>
            <person name="Busse H.-J."/>
            <person name="Scherer S."/>
        </authorList>
    </citation>
    <scope>NUCLEOTIDE SEQUENCE [LARGE SCALE GENOMIC DNA]</scope>
    <source>
        <strain evidence="2">DSM 22130 / JCM 15804 / WR061</strain>
    </source>
</reference>
<dbReference type="PANTHER" id="PTHR30292">
    <property type="entry name" value="UNCHARACTERIZED PROTEIN YBGL-RELATED"/>
    <property type="match status" value="1"/>
</dbReference>
<evidence type="ECO:0000313" key="2">
    <source>
        <dbReference type="Proteomes" id="UP000291933"/>
    </source>
</evidence>